<feature type="compositionally biased region" description="Acidic residues" evidence="10">
    <location>
        <begin position="1449"/>
        <end position="1465"/>
    </location>
</feature>
<dbReference type="PROSITE" id="PS00028">
    <property type="entry name" value="ZINC_FINGER_C2H2_1"/>
    <property type="match status" value="8"/>
</dbReference>
<keyword evidence="3" id="KW-0677">Repeat</keyword>
<dbReference type="PROSITE" id="PS50157">
    <property type="entry name" value="ZINC_FINGER_C2H2_2"/>
    <property type="match status" value="8"/>
</dbReference>
<dbReference type="PANTHER" id="PTHR45944">
    <property type="entry name" value="SCHNURRI, ISOFORM F"/>
    <property type="match status" value="1"/>
</dbReference>
<keyword evidence="4 9" id="KW-0863">Zinc-finger</keyword>
<feature type="compositionally biased region" description="Basic and acidic residues" evidence="10">
    <location>
        <begin position="1439"/>
        <end position="1448"/>
    </location>
</feature>
<dbReference type="PANTHER" id="PTHR45944:SF2">
    <property type="entry name" value="SCHNURRI, ISOFORM F"/>
    <property type="match status" value="1"/>
</dbReference>
<evidence type="ECO:0000256" key="1">
    <source>
        <dbReference type="ARBA" id="ARBA00004123"/>
    </source>
</evidence>
<name>A0A9J6C5Q8_POLVA</name>
<keyword evidence="5" id="KW-0862">Zinc</keyword>
<feature type="domain" description="C2H2-type" evidence="11">
    <location>
        <begin position="1833"/>
        <end position="1860"/>
    </location>
</feature>
<dbReference type="Gene3D" id="3.30.160.60">
    <property type="entry name" value="Classic Zinc Finger"/>
    <property type="match status" value="5"/>
</dbReference>
<dbReference type="InterPro" id="IPR051969">
    <property type="entry name" value="Zinc-finger_DNA-bd_regulators"/>
</dbReference>
<evidence type="ECO:0000256" key="7">
    <source>
        <dbReference type="ARBA" id="ARBA00023163"/>
    </source>
</evidence>
<evidence type="ECO:0000256" key="9">
    <source>
        <dbReference type="PROSITE-ProRule" id="PRU00042"/>
    </source>
</evidence>
<feature type="region of interest" description="Disordered" evidence="10">
    <location>
        <begin position="597"/>
        <end position="627"/>
    </location>
</feature>
<keyword evidence="7" id="KW-0804">Transcription</keyword>
<dbReference type="SMART" id="SM00451">
    <property type="entry name" value="ZnF_U1"/>
    <property type="match status" value="2"/>
</dbReference>
<feature type="domain" description="C2H2-type" evidence="11">
    <location>
        <begin position="386"/>
        <end position="410"/>
    </location>
</feature>
<dbReference type="SMART" id="SM00355">
    <property type="entry name" value="ZnF_C2H2"/>
    <property type="match status" value="8"/>
</dbReference>
<comment type="caution">
    <text evidence="12">The sequence shown here is derived from an EMBL/GenBank/DDBJ whole genome shotgun (WGS) entry which is preliminary data.</text>
</comment>
<dbReference type="FunFam" id="3.30.160.60:FF:000145">
    <property type="entry name" value="Zinc finger protein 574"/>
    <property type="match status" value="2"/>
</dbReference>
<evidence type="ECO:0000313" key="12">
    <source>
        <dbReference type="EMBL" id="KAG5677237.1"/>
    </source>
</evidence>
<feature type="region of interest" description="Disordered" evidence="10">
    <location>
        <begin position="524"/>
        <end position="545"/>
    </location>
</feature>
<dbReference type="EMBL" id="JADBJN010000002">
    <property type="protein sequence ID" value="KAG5677237.1"/>
    <property type="molecule type" value="Genomic_DNA"/>
</dbReference>
<dbReference type="SUPFAM" id="SSF57667">
    <property type="entry name" value="beta-beta-alpha zinc fingers"/>
    <property type="match status" value="4"/>
</dbReference>
<feature type="region of interest" description="Disordered" evidence="10">
    <location>
        <begin position="1170"/>
        <end position="1189"/>
    </location>
</feature>
<evidence type="ECO:0000256" key="10">
    <source>
        <dbReference type="SAM" id="MobiDB-lite"/>
    </source>
</evidence>
<keyword evidence="6" id="KW-0805">Transcription regulation</keyword>
<keyword evidence="13" id="KW-1185">Reference proteome</keyword>
<feature type="domain" description="C2H2-type" evidence="11">
    <location>
        <begin position="358"/>
        <end position="385"/>
    </location>
</feature>
<feature type="domain" description="C2H2-type" evidence="11">
    <location>
        <begin position="1861"/>
        <end position="1890"/>
    </location>
</feature>
<comment type="subcellular location">
    <subcellularLocation>
        <location evidence="1">Nucleus</location>
    </subcellularLocation>
</comment>
<feature type="compositionally biased region" description="Polar residues" evidence="10">
    <location>
        <begin position="2058"/>
        <end position="2068"/>
    </location>
</feature>
<dbReference type="GO" id="GO:0008270">
    <property type="term" value="F:zinc ion binding"/>
    <property type="evidence" value="ECO:0007669"/>
    <property type="project" value="UniProtKB-KW"/>
</dbReference>
<feature type="domain" description="C2H2-type" evidence="11">
    <location>
        <begin position="1906"/>
        <end position="1935"/>
    </location>
</feature>
<dbReference type="InterPro" id="IPR003604">
    <property type="entry name" value="Matrin/U1-like-C_Znf_C2H2"/>
</dbReference>
<evidence type="ECO:0000313" key="13">
    <source>
        <dbReference type="Proteomes" id="UP001107558"/>
    </source>
</evidence>
<accession>A0A9J6C5Q8</accession>
<feature type="compositionally biased region" description="Low complexity" evidence="10">
    <location>
        <begin position="142"/>
        <end position="152"/>
    </location>
</feature>
<keyword evidence="2" id="KW-0479">Metal-binding</keyword>
<dbReference type="FunFam" id="3.30.160.60:FF:000594">
    <property type="entry name" value="Transcription factor HIVEP2"/>
    <property type="match status" value="2"/>
</dbReference>
<dbReference type="InterPro" id="IPR036236">
    <property type="entry name" value="Znf_C2H2_sf"/>
</dbReference>
<protein>
    <recommendedName>
        <fullName evidence="11">C2H2-type domain-containing protein</fullName>
    </recommendedName>
</protein>
<feature type="domain" description="C2H2-type" evidence="11">
    <location>
        <begin position="1354"/>
        <end position="1381"/>
    </location>
</feature>
<feature type="region of interest" description="Disordered" evidence="10">
    <location>
        <begin position="468"/>
        <end position="503"/>
    </location>
</feature>
<feature type="compositionally biased region" description="Acidic residues" evidence="10">
    <location>
        <begin position="1995"/>
        <end position="2012"/>
    </location>
</feature>
<feature type="region of interest" description="Disordered" evidence="10">
    <location>
        <begin position="2058"/>
        <end position="2081"/>
    </location>
</feature>
<dbReference type="Proteomes" id="UP001107558">
    <property type="component" value="Chromosome 2"/>
</dbReference>
<gene>
    <name evidence="12" type="ORF">PVAND_007011</name>
</gene>
<feature type="domain" description="C2H2-type" evidence="11">
    <location>
        <begin position="756"/>
        <end position="783"/>
    </location>
</feature>
<sequence>MARRKTKTNVKKTTTNVSTTAAATKMTSNSMIKDPGGKEEQHIHLNNKIIINNRTNGVNVSSSSLKATKDQLITSSTLPSNIQQSNNNNNISSTTITTNSTSGLINNNNTTNTTDSKYLHKKFKKFCATVDSNQTNINSNNFNHTTNISSSHNSDRSLTSSENTITTNNSAIATVVTNNNNIEIVENKTSSWISTQSQDTTSLTNHHHQFQSLVPSSLSSPKHFQTTEEEKQLVKDIIDINNENFMQQSANHSLNLQNSSSFLIANTSSGGPLVTVTTLGNHNSNYNQTGDIRQKVIASQEPTTVTYNSSNQTPNGNFVIINNQLSSVDFSQQQQSTIASGLQQTTPSINSTAGPGRYICPYCQLNCAKPSVLQKHIRAHTNERPYPCTPCGFAFKTKSNLYKHCRSRAHIQRCNGEADLNTALISQQNEEDGCSLESGDIDAEAESSNQIETMNRLSSPSIVMESQINGNFGENSSSSSSNSSSHAFPNNNSSSDTSKPYKPKFHNYKKLDLSKASALVMPPSTPISTATTTTNSLSTPSTPSTPSLFFSANAGNLTPQIIEERISRIISDNEAIIDNVEALLQKKYHKITGIQRNLSTSSGGSVTSFSTTNTTAPSTAAETSPQSNSKLALALLKQQQQQKQHDEEILRYQMTSAQPLNLIKMQEPLSVDVGTSVNVQPHRKRFLSENMAPLVITSQQPETTICSSAEKLQQQPPAQLVIPTSHPQNPEGSIIKDLLLNSKNFGAVDGEGDGTYTCPTCKISFRGADILKYHLICHCGDENILSRSAPMSPSSSTSSPFYKNSPSSLISLAQSQLRANVQSSRTPSSLQKLARSQLKVPKPKPENIVISPTISAISVKPTIIVNNQSMIKNPLPSPGPLLGNTRLVDKKTEEEFASSSKKQKLDFTSTTEKKVSPFFDMKFMHDKTTASKNFPSGGSFIESKVEDSQEISPSHMMRQGLSGGTALEVPIKKESPCEPPPITPKLIVTITPTLAPTLTTNSILQSTSKNHFQFPQVTAYNPLTLSLLSTSQQQQTCGPQSIIHGSRVIPYVPGIPGPNTLNIVNKNDLPPPPVPTIKDKRLNSPLIKQNGIIAPPREISPMPRPNGIISKKKPFNFARIADSIDTTRVGRKSPELNMDIQEEISQEQQKPSKPSFLRPTSLPLKPGTFTPKQHHGITPTANTLPLISPETPRPSKSCVQLYLNGHAYTYLGLKSSTKPFYCTVNKPQPTYIQNQHKLSMYSNWQIYNGNNPNILDLSPYAAMSLYDSRQRPNKFSIADEKKNPVKLIDMQTIRVTVAIAPTNYQIQQVTIKDEQSLGSNNMAVSSTNPHPPNVIGFESNEEYTYIRGRGRGKYICQECGIRCKKPSMLKKHIRTHTDLRPYTCSYCEFSFKTKGNLTKHMKSKAHFKKCSELGLNPIPTDDDLNDIDENGKRSMSNGRDNDGSRCDSETETDEDMDDESDDDTDESKSRMPEHEAAQLLLSLSNHATSGTRPSSTNPIQQLEQQQVIQLPQNFENWQERTTPTAAATESIPRSRIIFSNTKTDFDLLNHGKYYSNPAISRPKDMPIAREVPTTVVETNDEEDDAMPIDLTKKPQSKSEVNQLQSSQQRPVIVHVSDVITKISDPAVLLNQLVSNTDKLPTNSIGQVNSSINFTDAVQYTESFLPQEYITERALKDARIKQIQQAGKIDYSSVIAIKDRETLNDETQVLVSKSVANAPQQNKNSNNGMMEALAELASKSDKLEIKNDESKPSTVNNAKNVASEYLKLTKQKLTQKIIEDSGENNSDQEAQVKLLTPQTIVVGEDGFHKKAPSSNLYNNDPLLYSQLQDDSGRPVCVVCSKVFQKASQLKIHMNIHYMERKFRCEACGVSFRTQGHLQKHERSVGHQNKVNMSSTFGVPSVSNPRPFKCKDCKIAFRIHGHLAKHLRSKMHVLKLECLQKLPFGTYAEMERSGFNLTDIDTSDCDNSLMSLRSLAKKLNEKDPSKLGPLPPLSIDDSIDGDESGMNENYDSDSSDTGIINNHINDDDLGNNFKRKIDDSDTEIMKKIKLTTMATIESSESLPVPSNNSAMDDEKTHLTCAKN</sequence>
<evidence type="ECO:0000256" key="3">
    <source>
        <dbReference type="ARBA" id="ARBA00022737"/>
    </source>
</evidence>
<evidence type="ECO:0000256" key="8">
    <source>
        <dbReference type="ARBA" id="ARBA00023242"/>
    </source>
</evidence>
<organism evidence="12 13">
    <name type="scientific">Polypedilum vanderplanki</name>
    <name type="common">Sleeping chironomid midge</name>
    <dbReference type="NCBI Taxonomy" id="319348"/>
    <lineage>
        <taxon>Eukaryota</taxon>
        <taxon>Metazoa</taxon>
        <taxon>Ecdysozoa</taxon>
        <taxon>Arthropoda</taxon>
        <taxon>Hexapoda</taxon>
        <taxon>Insecta</taxon>
        <taxon>Pterygota</taxon>
        <taxon>Neoptera</taxon>
        <taxon>Endopterygota</taxon>
        <taxon>Diptera</taxon>
        <taxon>Nematocera</taxon>
        <taxon>Chironomoidea</taxon>
        <taxon>Chironomidae</taxon>
        <taxon>Chironominae</taxon>
        <taxon>Polypedilum</taxon>
        <taxon>Polypedilum</taxon>
    </lineage>
</organism>
<feature type="region of interest" description="Disordered" evidence="10">
    <location>
        <begin position="142"/>
        <end position="162"/>
    </location>
</feature>
<evidence type="ECO:0000256" key="2">
    <source>
        <dbReference type="ARBA" id="ARBA00022723"/>
    </source>
</evidence>
<dbReference type="Pfam" id="PF00096">
    <property type="entry name" value="zf-C2H2"/>
    <property type="match status" value="4"/>
</dbReference>
<feature type="domain" description="C2H2-type" evidence="11">
    <location>
        <begin position="1382"/>
        <end position="1406"/>
    </location>
</feature>
<dbReference type="GO" id="GO:0005634">
    <property type="term" value="C:nucleus"/>
    <property type="evidence" value="ECO:0007669"/>
    <property type="project" value="UniProtKB-SubCell"/>
</dbReference>
<dbReference type="GO" id="GO:0000981">
    <property type="term" value="F:DNA-binding transcription factor activity, RNA polymerase II-specific"/>
    <property type="evidence" value="ECO:0007669"/>
    <property type="project" value="TreeGrafter"/>
</dbReference>
<proteinExistence type="predicted"/>
<feature type="region of interest" description="Disordered" evidence="10">
    <location>
        <begin position="1412"/>
        <end position="1474"/>
    </location>
</feature>
<dbReference type="OrthoDB" id="10042249at2759"/>
<evidence type="ECO:0000256" key="4">
    <source>
        <dbReference type="ARBA" id="ARBA00022771"/>
    </source>
</evidence>
<feature type="compositionally biased region" description="Low complexity" evidence="10">
    <location>
        <begin position="475"/>
        <end position="495"/>
    </location>
</feature>
<evidence type="ECO:0000256" key="5">
    <source>
        <dbReference type="ARBA" id="ARBA00022833"/>
    </source>
</evidence>
<feature type="compositionally biased region" description="Low complexity" evidence="10">
    <location>
        <begin position="526"/>
        <end position="545"/>
    </location>
</feature>
<dbReference type="GO" id="GO:0000978">
    <property type="term" value="F:RNA polymerase II cis-regulatory region sequence-specific DNA binding"/>
    <property type="evidence" value="ECO:0007669"/>
    <property type="project" value="TreeGrafter"/>
</dbReference>
<reference evidence="12" key="1">
    <citation type="submission" date="2021-03" db="EMBL/GenBank/DDBJ databases">
        <title>Chromosome level genome of the anhydrobiotic midge Polypedilum vanderplanki.</title>
        <authorList>
            <person name="Yoshida Y."/>
            <person name="Kikawada T."/>
            <person name="Gusev O."/>
        </authorList>
    </citation>
    <scope>NUCLEOTIDE SEQUENCE</scope>
    <source>
        <strain evidence="12">NIAS01</strain>
        <tissue evidence="12">Whole body or cell culture</tissue>
    </source>
</reference>
<keyword evidence="8" id="KW-0539">Nucleus</keyword>
<evidence type="ECO:0000259" key="11">
    <source>
        <dbReference type="PROSITE" id="PS50157"/>
    </source>
</evidence>
<dbReference type="InterPro" id="IPR013087">
    <property type="entry name" value="Znf_C2H2_type"/>
</dbReference>
<evidence type="ECO:0000256" key="6">
    <source>
        <dbReference type="ARBA" id="ARBA00023015"/>
    </source>
</evidence>
<feature type="compositionally biased region" description="Low complexity" evidence="10">
    <location>
        <begin position="599"/>
        <end position="627"/>
    </location>
</feature>
<feature type="region of interest" description="Disordered" evidence="10">
    <location>
        <begin position="1979"/>
        <end position="2023"/>
    </location>
</feature>